<dbReference type="HOGENOM" id="CLU_2533521_0_0_1"/>
<sequence>CLGSNSPLPLTCHHLPKTTVISYPNLLFLPTVSHGTRLTSPPPLPPLPCPLDPPPTPFYPCPMPFYILTFSSIHRSAPRSHTTS</sequence>
<name>W6YA98_COCC2</name>
<organism evidence="1 2">
    <name type="scientific">Cochliobolus carbonum (strain 26-R-13)</name>
    <name type="common">Maize leaf spot fungus</name>
    <name type="synonym">Bipolaris zeicola</name>
    <dbReference type="NCBI Taxonomy" id="930089"/>
    <lineage>
        <taxon>Eukaryota</taxon>
        <taxon>Fungi</taxon>
        <taxon>Dikarya</taxon>
        <taxon>Ascomycota</taxon>
        <taxon>Pezizomycotina</taxon>
        <taxon>Dothideomycetes</taxon>
        <taxon>Pleosporomycetidae</taxon>
        <taxon>Pleosporales</taxon>
        <taxon>Pleosporineae</taxon>
        <taxon>Pleosporaceae</taxon>
        <taxon>Bipolaris</taxon>
    </lineage>
</organism>
<dbReference type="Proteomes" id="UP000053841">
    <property type="component" value="Unassembled WGS sequence"/>
</dbReference>
<proteinExistence type="predicted"/>
<dbReference type="GeneID" id="19153374"/>
<protein>
    <submittedName>
        <fullName evidence="1">Uncharacterized protein</fullName>
    </submittedName>
</protein>
<keyword evidence="2" id="KW-1185">Reference proteome</keyword>
<dbReference type="KEGG" id="bze:COCCADRAFT_92433"/>
<accession>W6YA98</accession>
<feature type="non-terminal residue" evidence="1">
    <location>
        <position position="1"/>
    </location>
</feature>
<gene>
    <name evidence="1" type="ORF">COCCADRAFT_92433</name>
</gene>
<dbReference type="RefSeq" id="XP_007710866.1">
    <property type="nucleotide sequence ID" value="XM_007712676.1"/>
</dbReference>
<dbReference type="AlphaFoldDB" id="W6YA98"/>
<dbReference type="OrthoDB" id="10403878at2759"/>
<reference evidence="1 2" key="1">
    <citation type="journal article" date="2013" name="PLoS Genet.">
        <title>Comparative genome structure, secondary metabolite, and effector coding capacity across Cochliobolus pathogens.</title>
        <authorList>
            <person name="Condon B.J."/>
            <person name="Leng Y."/>
            <person name="Wu D."/>
            <person name="Bushley K.E."/>
            <person name="Ohm R.A."/>
            <person name="Otillar R."/>
            <person name="Martin J."/>
            <person name="Schackwitz W."/>
            <person name="Grimwood J."/>
            <person name="MohdZainudin N."/>
            <person name="Xue C."/>
            <person name="Wang R."/>
            <person name="Manning V.A."/>
            <person name="Dhillon B."/>
            <person name="Tu Z.J."/>
            <person name="Steffenson B.J."/>
            <person name="Salamov A."/>
            <person name="Sun H."/>
            <person name="Lowry S."/>
            <person name="LaButti K."/>
            <person name="Han J."/>
            <person name="Copeland A."/>
            <person name="Lindquist E."/>
            <person name="Barry K."/>
            <person name="Schmutz J."/>
            <person name="Baker S.E."/>
            <person name="Ciuffetti L.M."/>
            <person name="Grigoriev I.V."/>
            <person name="Zhong S."/>
            <person name="Turgeon B.G."/>
        </authorList>
    </citation>
    <scope>NUCLEOTIDE SEQUENCE [LARGE SCALE GENOMIC DNA]</scope>
    <source>
        <strain evidence="1 2">26-R-13</strain>
    </source>
</reference>
<dbReference type="EMBL" id="KI964584">
    <property type="protein sequence ID" value="EUC34893.1"/>
    <property type="molecule type" value="Genomic_DNA"/>
</dbReference>
<evidence type="ECO:0000313" key="1">
    <source>
        <dbReference type="EMBL" id="EUC34893.1"/>
    </source>
</evidence>
<evidence type="ECO:0000313" key="2">
    <source>
        <dbReference type="Proteomes" id="UP000053841"/>
    </source>
</evidence>